<keyword evidence="2" id="KW-1185">Reference proteome</keyword>
<sequence>MFFRSICKLVPVRWSILWRQVVIELRVAYRVIRRLALKHIAKLAFNLTVHVVVLKAGGPLEHEIDVGRGSGLWWDVVVADAAVPFEHRVKQIKNVEDINLVAFNILNFNMSSFGKWLVEKITINFPTRHVPPQVTILNFVTIGDIVAAGFKPEGHLIAVIRSINLFLTPITAAVPLQIVQMCYPTRQTGHENLRQLLAVLSQFAFIVSYSGSVRLKQCTVKLSTAVRANICVAELLGQGADSVLERLQDGTGGVSEFGGGECR</sequence>
<name>A0A2H6KJN0_9APIC</name>
<dbReference type="VEuPathDB" id="PiroplasmaDB:BOVATA_046900"/>
<evidence type="ECO:0000313" key="2">
    <source>
        <dbReference type="Proteomes" id="UP000236319"/>
    </source>
</evidence>
<reference evidence="1 2" key="1">
    <citation type="journal article" date="2017" name="BMC Genomics">
        <title>Whole-genome assembly of Babesia ovata and comparative genomics between closely related pathogens.</title>
        <authorList>
            <person name="Yamagishi J."/>
            <person name="Asada M."/>
            <person name="Hakimi H."/>
            <person name="Tanaka T.Q."/>
            <person name="Sugimoto C."/>
            <person name="Kawazu S."/>
        </authorList>
    </citation>
    <scope>NUCLEOTIDE SEQUENCE [LARGE SCALE GENOMIC DNA]</scope>
    <source>
        <strain evidence="1 2">Miyake</strain>
    </source>
</reference>
<protein>
    <submittedName>
        <fullName evidence="1">Integral membrane protein, putative</fullName>
    </submittedName>
</protein>
<organism evidence="1 2">
    <name type="scientific">Babesia ovata</name>
    <dbReference type="NCBI Taxonomy" id="189622"/>
    <lineage>
        <taxon>Eukaryota</taxon>
        <taxon>Sar</taxon>
        <taxon>Alveolata</taxon>
        <taxon>Apicomplexa</taxon>
        <taxon>Aconoidasida</taxon>
        <taxon>Piroplasmida</taxon>
        <taxon>Babesiidae</taxon>
        <taxon>Babesia</taxon>
    </lineage>
</organism>
<dbReference type="EMBL" id="BDSA01000021">
    <property type="protein sequence ID" value="GBE63196.1"/>
    <property type="molecule type" value="Genomic_DNA"/>
</dbReference>
<evidence type="ECO:0000313" key="1">
    <source>
        <dbReference type="EMBL" id="GBE63196.1"/>
    </source>
</evidence>
<accession>A0A2H6KJN0</accession>
<dbReference type="AlphaFoldDB" id="A0A2H6KJN0"/>
<dbReference type="RefSeq" id="XP_028869439.1">
    <property type="nucleotide sequence ID" value="XM_029013606.1"/>
</dbReference>
<dbReference type="Proteomes" id="UP000236319">
    <property type="component" value="Unassembled WGS sequence"/>
</dbReference>
<comment type="caution">
    <text evidence="1">The sequence shown here is derived from an EMBL/GenBank/DDBJ whole genome shotgun (WGS) entry which is preliminary data.</text>
</comment>
<gene>
    <name evidence="1" type="ORF">BOVATA_046900</name>
</gene>
<proteinExistence type="predicted"/>
<dbReference type="GeneID" id="39876967"/>